<reference evidence="1 2" key="1">
    <citation type="submission" date="2020-08" db="EMBL/GenBank/DDBJ databases">
        <title>Genomic Encyclopedia of Type Strains, Phase III (KMG-III): the genomes of soil and plant-associated and newly described type strains.</title>
        <authorList>
            <person name="Whitman W."/>
        </authorList>
    </citation>
    <scope>NUCLEOTIDE SEQUENCE [LARGE SCALE GENOMIC DNA]</scope>
    <source>
        <strain evidence="1 2">CECT 7247</strain>
    </source>
</reference>
<dbReference type="EMBL" id="JACHXO010000002">
    <property type="protein sequence ID" value="MBB3193952.1"/>
    <property type="molecule type" value="Genomic_DNA"/>
</dbReference>
<gene>
    <name evidence="1" type="ORF">FHS28_001337</name>
</gene>
<dbReference type="Proteomes" id="UP000574369">
    <property type="component" value="Unassembled WGS sequence"/>
</dbReference>
<evidence type="ECO:0000313" key="1">
    <source>
        <dbReference type="EMBL" id="MBB3193952.1"/>
    </source>
</evidence>
<organism evidence="1 2">
    <name type="scientific">Roseateles terrae</name>
    <dbReference type="NCBI Taxonomy" id="431060"/>
    <lineage>
        <taxon>Bacteria</taxon>
        <taxon>Pseudomonadati</taxon>
        <taxon>Pseudomonadota</taxon>
        <taxon>Betaproteobacteria</taxon>
        <taxon>Burkholderiales</taxon>
        <taxon>Sphaerotilaceae</taxon>
        <taxon>Roseateles</taxon>
    </lineage>
</organism>
<dbReference type="InterPro" id="IPR018738">
    <property type="entry name" value="DUF2280"/>
</dbReference>
<dbReference type="Pfam" id="PF10045">
    <property type="entry name" value="DUF2280"/>
    <property type="match status" value="1"/>
</dbReference>
<evidence type="ECO:0000313" key="2">
    <source>
        <dbReference type="Proteomes" id="UP000574369"/>
    </source>
</evidence>
<sequence>MATLSEDVKVFIVQALACFDSPSTVAQAVKEQYGLTVSRQQVESYDHTKASSKGVAKKLVALFDETREKFLKDAAVVPVARQVYRLRVLQRALDKAEKQGNSAMVLQILEQAAKESGGVFTNRREITGKDGGPIQQQAVTPEQVAAEVRRVREDY</sequence>
<protein>
    <recommendedName>
        <fullName evidence="3">DUF2280 domain-containing protein</fullName>
    </recommendedName>
</protein>
<dbReference type="RefSeq" id="WP_088449847.1">
    <property type="nucleotide sequence ID" value="NZ_JACHXO010000002.1"/>
</dbReference>
<accession>A0ABR6GPB4</accession>
<comment type="caution">
    <text evidence="1">The sequence shown here is derived from an EMBL/GenBank/DDBJ whole genome shotgun (WGS) entry which is preliminary data.</text>
</comment>
<keyword evidence="2" id="KW-1185">Reference proteome</keyword>
<evidence type="ECO:0008006" key="3">
    <source>
        <dbReference type="Google" id="ProtNLM"/>
    </source>
</evidence>
<name>A0ABR6GPB4_9BURK</name>
<proteinExistence type="predicted"/>